<keyword evidence="3" id="KW-1185">Reference proteome</keyword>
<keyword evidence="1" id="KW-0472">Membrane</keyword>
<protein>
    <submittedName>
        <fullName evidence="2">Uncharacterized protein</fullName>
    </submittedName>
</protein>
<gene>
    <name evidence="2" type="ORF">IF202_17000</name>
</gene>
<feature type="transmembrane region" description="Helical" evidence="1">
    <location>
        <begin position="6"/>
        <end position="25"/>
    </location>
</feature>
<dbReference type="RefSeq" id="WP_191596115.1">
    <property type="nucleotide sequence ID" value="NZ_JACYFC010000010.1"/>
</dbReference>
<evidence type="ECO:0000256" key="1">
    <source>
        <dbReference type="SAM" id="Phobius"/>
    </source>
</evidence>
<comment type="caution">
    <text evidence="2">The sequence shown here is derived from an EMBL/GenBank/DDBJ whole genome shotgun (WGS) entry which is preliminary data.</text>
</comment>
<keyword evidence="1" id="KW-0812">Transmembrane</keyword>
<evidence type="ECO:0000313" key="2">
    <source>
        <dbReference type="EMBL" id="MBD5772732.1"/>
    </source>
</evidence>
<evidence type="ECO:0000313" key="3">
    <source>
        <dbReference type="Proteomes" id="UP000604161"/>
    </source>
</evidence>
<reference evidence="2 3" key="1">
    <citation type="submission" date="2020-09" db="EMBL/GenBank/DDBJ databases">
        <title>Marinomonas sp. nov., isolated from the cysticercosis algae of Qingdao, China.</title>
        <authorList>
            <person name="Sun X."/>
        </authorList>
    </citation>
    <scope>NUCLEOTIDE SEQUENCE [LARGE SCALE GENOMIC DNA]</scope>
    <source>
        <strain evidence="2 3">SM2066</strain>
    </source>
</reference>
<proteinExistence type="predicted"/>
<dbReference type="Proteomes" id="UP000604161">
    <property type="component" value="Unassembled WGS sequence"/>
</dbReference>
<sequence>MKKNIIPLATALIFAVAIHILLITLSNNRDSLDANLPTPSFELILLPEVNRTTNDNAKSAESNNPTIEQFISEQQAPPLDTSVERPLIELGNFSAPDPISFAEPQTLTDNLNSGNLTIEKADLLDLSNLDLSPDKNDGVLEEVFSEELRNKIAESTLAQENYLKGQMKEEEYPVTKGVDGSRYVNINGVCWRVPDMGSNDLWAVVLSGCSGQSKTFLFELNIAPNVFLGTDSPFFIGK</sequence>
<accession>A0ABR8P5H9</accession>
<organism evidence="2 3">
    <name type="scientific">Marinomonas colpomeniae</name>
    <dbReference type="NCBI Taxonomy" id="2774408"/>
    <lineage>
        <taxon>Bacteria</taxon>
        <taxon>Pseudomonadati</taxon>
        <taxon>Pseudomonadota</taxon>
        <taxon>Gammaproteobacteria</taxon>
        <taxon>Oceanospirillales</taxon>
        <taxon>Oceanospirillaceae</taxon>
        <taxon>Marinomonas</taxon>
    </lineage>
</organism>
<name>A0ABR8P5H9_9GAMM</name>
<dbReference type="EMBL" id="JACYFC010000010">
    <property type="protein sequence ID" value="MBD5772732.1"/>
    <property type="molecule type" value="Genomic_DNA"/>
</dbReference>
<keyword evidence="1" id="KW-1133">Transmembrane helix</keyword>